<protein>
    <submittedName>
        <fullName evidence="4">DNA (Cytosine-5)-methyltransferase 1-like</fullName>
    </submittedName>
</protein>
<dbReference type="CDD" id="cd04712">
    <property type="entry name" value="BAH_DCM_I"/>
    <property type="match status" value="1"/>
</dbReference>
<organism evidence="3 4">
    <name type="scientific">Camelina sativa</name>
    <name type="common">False flax</name>
    <name type="synonym">Myagrum sativum</name>
    <dbReference type="NCBI Taxonomy" id="90675"/>
    <lineage>
        <taxon>Eukaryota</taxon>
        <taxon>Viridiplantae</taxon>
        <taxon>Streptophyta</taxon>
        <taxon>Embryophyta</taxon>
        <taxon>Tracheophyta</taxon>
        <taxon>Spermatophyta</taxon>
        <taxon>Magnoliopsida</taxon>
        <taxon>eudicotyledons</taxon>
        <taxon>Gunneridae</taxon>
        <taxon>Pentapetalae</taxon>
        <taxon>rosids</taxon>
        <taxon>malvids</taxon>
        <taxon>Brassicales</taxon>
        <taxon>Brassicaceae</taxon>
        <taxon>Camelineae</taxon>
        <taxon>Camelina</taxon>
    </lineage>
</organism>
<name>A0ABM1R2B5_CAMSA</name>
<keyword evidence="3" id="KW-1185">Reference proteome</keyword>
<dbReference type="Proteomes" id="UP000694864">
    <property type="component" value="Chromosome 16"/>
</dbReference>
<accession>A0ABM1R2B5</accession>
<proteinExistence type="predicted"/>
<feature type="compositionally biased region" description="Acidic residues" evidence="1">
    <location>
        <begin position="47"/>
        <end position="70"/>
    </location>
</feature>
<evidence type="ECO:0000256" key="1">
    <source>
        <dbReference type="SAM" id="MobiDB-lite"/>
    </source>
</evidence>
<evidence type="ECO:0000259" key="2">
    <source>
        <dbReference type="PROSITE" id="PS51038"/>
    </source>
</evidence>
<dbReference type="Pfam" id="PF01426">
    <property type="entry name" value="BAH"/>
    <property type="match status" value="1"/>
</dbReference>
<dbReference type="Gene3D" id="2.30.30.490">
    <property type="match status" value="1"/>
</dbReference>
<dbReference type="SMART" id="SM00439">
    <property type="entry name" value="BAH"/>
    <property type="match status" value="1"/>
</dbReference>
<reference evidence="3" key="1">
    <citation type="journal article" date="2014" name="Nat. Commun.">
        <title>The emerging biofuel crop Camelina sativa retains a highly undifferentiated hexaploid genome structure.</title>
        <authorList>
            <person name="Kagale S."/>
            <person name="Koh C."/>
            <person name="Nixon J."/>
            <person name="Bollina V."/>
            <person name="Clarke W.E."/>
            <person name="Tuteja R."/>
            <person name="Spillane C."/>
            <person name="Robinson S.J."/>
            <person name="Links M.G."/>
            <person name="Clarke C."/>
            <person name="Higgins E.E."/>
            <person name="Huebert T."/>
            <person name="Sharpe A.G."/>
            <person name="Parkin I.A."/>
        </authorList>
    </citation>
    <scope>NUCLEOTIDE SEQUENCE [LARGE SCALE GENOMIC DNA]</scope>
    <source>
        <strain evidence="3">cv. DH55</strain>
    </source>
</reference>
<feature type="region of interest" description="Disordered" evidence="1">
    <location>
        <begin position="39"/>
        <end position="95"/>
    </location>
</feature>
<dbReference type="PANTHER" id="PTHR10629">
    <property type="entry name" value="CYTOSINE-SPECIFIC METHYLTRANSFERASE"/>
    <property type="match status" value="1"/>
</dbReference>
<feature type="domain" description="BAH" evidence="2">
    <location>
        <begin position="122"/>
        <end position="256"/>
    </location>
</feature>
<evidence type="ECO:0000313" key="4">
    <source>
        <dbReference type="RefSeq" id="XP_019093153.1"/>
    </source>
</evidence>
<dbReference type="PANTHER" id="PTHR10629:SF52">
    <property type="entry name" value="DNA (CYTOSINE-5)-METHYLTRANSFERASE 1"/>
    <property type="match status" value="1"/>
</dbReference>
<sequence>MAPVVSKRKSMQATTTRLVSRIWGEFYSNYSPEDSLQAIGAANEKVEVEDEGENGEEEVEEEGENEDVTEDTVAKPAEVQKPHTPKKIRASSGKREIRWDGESLGKTSAGEPLYRQALVGGETVAVGGAVTLEVDDSDELPAIYFVEDMFESTDHCKMLHGRFLQRGSKTVLGNASNERELFLTNECTTVQLKDIKGIVDFEIRSRPWGHQYRKENIAADKLDRARALERKAKDLPTEYYCKSLYSPERGGFFSLPLSDIGRGSGFCNSCKIREHKEERSAIKLNVSKTGFFSNGIEYSAEDFVYVNPDSIDGLKEDSRTVFKSGRNISSMFLVSPLASGVSG</sequence>
<reference evidence="4" key="2">
    <citation type="submission" date="2025-08" db="UniProtKB">
        <authorList>
            <consortium name="RefSeq"/>
        </authorList>
    </citation>
    <scope>IDENTIFICATION</scope>
    <source>
        <tissue evidence="4">Leaf</tissue>
    </source>
</reference>
<evidence type="ECO:0000313" key="3">
    <source>
        <dbReference type="Proteomes" id="UP000694864"/>
    </source>
</evidence>
<dbReference type="InterPro" id="IPR001025">
    <property type="entry name" value="BAH_dom"/>
</dbReference>
<dbReference type="InterPro" id="IPR043151">
    <property type="entry name" value="BAH_sf"/>
</dbReference>
<dbReference type="GeneID" id="104752480"/>
<dbReference type="PROSITE" id="PS51038">
    <property type="entry name" value="BAH"/>
    <property type="match status" value="1"/>
</dbReference>
<dbReference type="RefSeq" id="XP_019093153.1">
    <property type="nucleotide sequence ID" value="XM_019237608.1"/>
</dbReference>
<gene>
    <name evidence="4" type="primary">LOC104752480</name>
</gene>
<dbReference type="InterPro" id="IPR050390">
    <property type="entry name" value="C5-Methyltransferase"/>
</dbReference>